<dbReference type="InterPro" id="IPR048344">
    <property type="entry name" value="Zw10_middle"/>
</dbReference>
<dbReference type="KEGG" id="scac:106090511"/>
<dbReference type="GO" id="GO:0005634">
    <property type="term" value="C:nucleus"/>
    <property type="evidence" value="ECO:0007669"/>
    <property type="project" value="InterPro"/>
</dbReference>
<dbReference type="InterPro" id="IPR055148">
    <property type="entry name" value="ZW10_C_2"/>
</dbReference>
<evidence type="ECO:0000259" key="12">
    <source>
        <dbReference type="Pfam" id="PF20665"/>
    </source>
</evidence>
<protein>
    <recommendedName>
        <fullName evidence="17">Centromere/kinetochore protein zw10</fullName>
    </recommendedName>
</protein>
<evidence type="ECO:0000313" key="15">
    <source>
        <dbReference type="EnsemblMetazoa" id="SCAU007938-PB"/>
    </source>
</evidence>
<organism evidence="15 16">
    <name type="scientific">Stomoxys calcitrans</name>
    <name type="common">Stable fly</name>
    <name type="synonym">Conops calcitrans</name>
    <dbReference type="NCBI Taxonomy" id="35570"/>
    <lineage>
        <taxon>Eukaryota</taxon>
        <taxon>Metazoa</taxon>
        <taxon>Ecdysozoa</taxon>
        <taxon>Arthropoda</taxon>
        <taxon>Hexapoda</taxon>
        <taxon>Insecta</taxon>
        <taxon>Pterygota</taxon>
        <taxon>Neoptera</taxon>
        <taxon>Endopterygota</taxon>
        <taxon>Diptera</taxon>
        <taxon>Brachycera</taxon>
        <taxon>Muscomorpha</taxon>
        <taxon>Muscoidea</taxon>
        <taxon>Muscidae</taxon>
        <taxon>Stomoxys</taxon>
    </lineage>
</organism>
<evidence type="ECO:0000256" key="10">
    <source>
        <dbReference type="ARBA" id="ARBA00023328"/>
    </source>
</evidence>
<keyword evidence="6" id="KW-0132">Cell division</keyword>
<evidence type="ECO:0000256" key="6">
    <source>
        <dbReference type="ARBA" id="ARBA00022618"/>
    </source>
</evidence>
<dbReference type="InterPro" id="IPR048343">
    <property type="entry name" value="ZW10_C"/>
</dbReference>
<dbReference type="OrthoDB" id="534815at2759"/>
<dbReference type="GO" id="GO:1990423">
    <property type="term" value="C:RZZ complex"/>
    <property type="evidence" value="ECO:0007669"/>
    <property type="project" value="TreeGrafter"/>
</dbReference>
<evidence type="ECO:0008006" key="17">
    <source>
        <dbReference type="Google" id="ProtNLM"/>
    </source>
</evidence>
<accession>A0A1I8PGZ2</accession>
<dbReference type="PANTHER" id="PTHR12205:SF0">
    <property type="entry name" value="CENTROMERE_KINETOCHORE PROTEIN ZW10 HOMOLOG"/>
    <property type="match status" value="1"/>
</dbReference>
<evidence type="ECO:0000256" key="2">
    <source>
        <dbReference type="ARBA" id="ARBA00004629"/>
    </source>
</evidence>
<feature type="domain" description="Centromere/kinetochore protein zw10 N-terminal" evidence="11">
    <location>
        <begin position="25"/>
        <end position="113"/>
    </location>
</feature>
<evidence type="ECO:0000256" key="5">
    <source>
        <dbReference type="ARBA" id="ARBA00022490"/>
    </source>
</evidence>
<evidence type="ECO:0000259" key="11">
    <source>
        <dbReference type="Pfam" id="PF06248"/>
    </source>
</evidence>
<evidence type="ECO:0000259" key="14">
    <source>
        <dbReference type="Pfam" id="PF22766"/>
    </source>
</evidence>
<dbReference type="PANTHER" id="PTHR12205">
    <property type="entry name" value="CENTROMERE/KINETOCHORE PROTEIN ZW10"/>
    <property type="match status" value="1"/>
</dbReference>
<dbReference type="Gene3D" id="1.10.357.150">
    <property type="match status" value="1"/>
</dbReference>
<evidence type="ECO:0000259" key="13">
    <source>
        <dbReference type="Pfam" id="PF20666"/>
    </source>
</evidence>
<dbReference type="VEuPathDB" id="VectorBase:SCAU007938"/>
<dbReference type="InterPro" id="IPR046362">
    <property type="entry name" value="Zw10/DSL1_C_sf"/>
</dbReference>
<comment type="similarity">
    <text evidence="3">Belongs to the ZW10 family.</text>
</comment>
<keyword evidence="8" id="KW-0995">Kinetochore</keyword>
<keyword evidence="5" id="KW-0963">Cytoplasm</keyword>
<feature type="domain" description="Centromere/kinetochore protein zw10 middle" evidence="12">
    <location>
        <begin position="196"/>
        <end position="387"/>
    </location>
</feature>
<dbReference type="GO" id="GO:0051301">
    <property type="term" value="P:cell division"/>
    <property type="evidence" value="ECO:0007669"/>
    <property type="project" value="UniProtKB-KW"/>
</dbReference>
<evidence type="ECO:0000256" key="4">
    <source>
        <dbReference type="ARBA" id="ARBA00022454"/>
    </source>
</evidence>
<keyword evidence="16" id="KW-1185">Reference proteome</keyword>
<dbReference type="STRING" id="35570.A0A1I8PGZ2"/>
<dbReference type="EnsemblMetazoa" id="SCAU007938-RB">
    <property type="protein sequence ID" value="SCAU007938-PB"/>
    <property type="gene ID" value="SCAU007938"/>
</dbReference>
<proteinExistence type="inferred from homology"/>
<sequence length="698" mass="80453">MKMELSSIGSSTESTKITVLRIMEQVRHFQDRAHKFIEDNYVDFPCNQNICDVYINEGESLIRETENLQKNIGSEASMSLNEANLELVHYLEILREVSIGLKLSHRILKIDDLFQCLDDLNATKEYLPALDLLEKLKSLICSSSFSEIDLLFQKCECYDNIKVKYHIQANILQQNLQQKFDRLVQFSVKVYPTAKYINLQVSKNLVELQSTVNALFQARYNPIKLCDFIFENCLIPIITTPVSVEYFTQNEEFNQMSISYSIKTHCSLKPSYKTVLSHIVTLFDCLAAINVQVSESKYVFGIIGNHIKEKCLNILVEKCLMHAIPETMDEYDRSTVVSDIKKFEHELSNIFFMDPSKDKALSNFVSNYDTLFRRQFSTTVLENVRSIVQRDLQDMTEITEQNITNILKSNYFQFPQCMVSKSTLDILNLLERILHQPLTMAEATESSAVNYYLTIIPTILNTYALEAPKLHEKLLESIPQQSAVFHNNCMFLSQWVVKNAKFGIPTHAALVKTLQSTGIRIFKAQEEQQRKIILDILKNLDISDTHSIGLNPLKLLRQCLRQLDLLKNVWMDVLPESEYYNTFCSLMDIFCQDIIRNILCLEDISTTVANQLGELIDTILRKGPSLFKEKNQVMLVPSWMKLQQLQMILSASLQEIADQWCDGAGILTVNFKAEEIRHLIRALFQNTDRRAKILSRIA</sequence>
<keyword evidence="10" id="KW-0137">Centromere</keyword>
<dbReference type="Pfam" id="PF06248">
    <property type="entry name" value="Zw10_N"/>
    <property type="match status" value="1"/>
</dbReference>
<evidence type="ECO:0000256" key="1">
    <source>
        <dbReference type="ARBA" id="ARBA00004496"/>
    </source>
</evidence>
<dbReference type="GO" id="GO:0007094">
    <property type="term" value="P:mitotic spindle assembly checkpoint signaling"/>
    <property type="evidence" value="ECO:0007669"/>
    <property type="project" value="TreeGrafter"/>
</dbReference>
<dbReference type="Proteomes" id="UP000095300">
    <property type="component" value="Unassembled WGS sequence"/>
</dbReference>
<comment type="subcellular location">
    <subcellularLocation>
        <location evidence="2">Chromosome</location>
        <location evidence="2">Centromere</location>
        <location evidence="2">Kinetochore</location>
    </subcellularLocation>
    <subcellularLocation>
        <location evidence="1">Cytoplasm</location>
    </subcellularLocation>
</comment>
<evidence type="ECO:0000256" key="7">
    <source>
        <dbReference type="ARBA" id="ARBA00022776"/>
    </source>
</evidence>
<dbReference type="EnsemblMetazoa" id="SCAU007938-RA">
    <property type="protein sequence ID" value="SCAU007938-PA"/>
    <property type="gene ID" value="SCAU007938"/>
</dbReference>
<feature type="domain" description="ZW10 C-terminal helical" evidence="14">
    <location>
        <begin position="554"/>
        <end position="697"/>
    </location>
</feature>
<dbReference type="GO" id="GO:0006888">
    <property type="term" value="P:endoplasmic reticulum to Golgi vesicle-mediated transport"/>
    <property type="evidence" value="ECO:0007669"/>
    <property type="project" value="TreeGrafter"/>
</dbReference>
<dbReference type="InterPro" id="IPR009361">
    <property type="entry name" value="Zw10_N"/>
</dbReference>
<gene>
    <name evidence="15" type="primary">106090511</name>
</gene>
<dbReference type="Pfam" id="PF22766">
    <property type="entry name" value="ZW10_C2"/>
    <property type="match status" value="1"/>
</dbReference>
<feature type="domain" description="Centromere/kinetochore protein zw10 C-terminal" evidence="13">
    <location>
        <begin position="412"/>
        <end position="534"/>
    </location>
</feature>
<reference evidence="16" key="1">
    <citation type="submission" date="2015-05" db="EMBL/GenBank/DDBJ databases">
        <authorList>
            <person name="Wilson R.K."/>
            <person name="Warren W.C."/>
            <person name="Olafson P."/>
        </authorList>
    </citation>
    <scope>NUCLEOTIDE SEQUENCE [LARGE SCALE GENOMIC DNA]</scope>
    <source>
        <strain evidence="16">USDA</strain>
    </source>
</reference>
<dbReference type="AlphaFoldDB" id="A0A1I8PGZ2"/>
<keyword evidence="9" id="KW-0131">Cell cycle</keyword>
<keyword evidence="7" id="KW-0498">Mitosis</keyword>
<evidence type="ECO:0000256" key="8">
    <source>
        <dbReference type="ARBA" id="ARBA00022838"/>
    </source>
</evidence>
<evidence type="ECO:0000256" key="9">
    <source>
        <dbReference type="ARBA" id="ARBA00023306"/>
    </source>
</evidence>
<keyword evidence="4" id="KW-0158">Chromosome</keyword>
<name>A0A1I8PGZ2_STOCA</name>
<dbReference type="Pfam" id="PF20666">
    <property type="entry name" value="ZW10_C"/>
    <property type="match status" value="1"/>
</dbReference>
<evidence type="ECO:0000256" key="3">
    <source>
        <dbReference type="ARBA" id="ARBA00006245"/>
    </source>
</evidence>
<reference evidence="15" key="2">
    <citation type="submission" date="2020-05" db="UniProtKB">
        <authorList>
            <consortium name="EnsemblMetazoa"/>
        </authorList>
    </citation>
    <scope>IDENTIFICATION</scope>
    <source>
        <strain evidence="15">USDA</strain>
    </source>
</reference>
<dbReference type="Pfam" id="PF20665">
    <property type="entry name" value="Zw10_middle"/>
    <property type="match status" value="1"/>
</dbReference>
<evidence type="ECO:0000313" key="16">
    <source>
        <dbReference type="Proteomes" id="UP000095300"/>
    </source>
</evidence>
<dbReference type="GO" id="GO:0005737">
    <property type="term" value="C:cytoplasm"/>
    <property type="evidence" value="ECO:0007669"/>
    <property type="project" value="UniProtKB-SubCell"/>
</dbReference>